<dbReference type="Pfam" id="PF04351">
    <property type="entry name" value="PilP"/>
    <property type="match status" value="1"/>
</dbReference>
<dbReference type="Proteomes" id="UP000650524">
    <property type="component" value="Unassembled WGS sequence"/>
</dbReference>
<dbReference type="InterPro" id="IPR007446">
    <property type="entry name" value="PilP"/>
</dbReference>
<feature type="coiled-coil region" evidence="1">
    <location>
        <begin position="69"/>
        <end position="114"/>
    </location>
</feature>
<reference evidence="2 3" key="1">
    <citation type="submission" date="2020-08" db="EMBL/GenBank/DDBJ databases">
        <title>Bridging the membrane lipid divide: bacteria of the FCB group superphylum have the potential to synthesize archaeal ether lipids.</title>
        <authorList>
            <person name="Villanueva L."/>
            <person name="Von Meijenfeldt F.A.B."/>
            <person name="Westbye A.B."/>
            <person name="Yadav S."/>
            <person name="Hopmans E.C."/>
            <person name="Dutilh B.E."/>
            <person name="Sinninghe Damste J.S."/>
        </authorList>
    </citation>
    <scope>NUCLEOTIDE SEQUENCE [LARGE SCALE GENOMIC DNA]</scope>
    <source>
        <strain evidence="2">NIOZ-UU27</strain>
    </source>
</reference>
<dbReference type="AlphaFoldDB" id="A0A8J6T959"/>
<name>A0A8J6T959_9DELT</name>
<accession>A0A8J6T959</accession>
<evidence type="ECO:0000313" key="2">
    <source>
        <dbReference type="EMBL" id="MBC8179199.1"/>
    </source>
</evidence>
<dbReference type="Gene3D" id="2.30.30.830">
    <property type="match status" value="1"/>
</dbReference>
<proteinExistence type="predicted"/>
<sequence>MDKGIKIISRCLLSTVCLVLFMGSAYGGPSKKLAEPVYKEMRPEKIPFDPGKIPDPFLSYLVKRGQLASAKAEGERKKKLEAEERLKQQKLAAEERLKQQKFAAAEKLKALKKARTELQKMGLSQLTLTAIVQAGDVPWAMVRDESGRGFVLKKGTYIGTNGGVVSKIAFAEKKVIIKEPYLEKELHIKYKPVELELPDQVYD</sequence>
<organism evidence="2 3">
    <name type="scientific">Candidatus Desulfacyla euxinica</name>
    <dbReference type="NCBI Taxonomy" id="2841693"/>
    <lineage>
        <taxon>Bacteria</taxon>
        <taxon>Deltaproteobacteria</taxon>
        <taxon>Candidatus Desulfacyla</taxon>
    </lineage>
</organism>
<protein>
    <submittedName>
        <fullName evidence="2">Pilus assembly protein PilP</fullName>
    </submittedName>
</protein>
<evidence type="ECO:0000256" key="1">
    <source>
        <dbReference type="SAM" id="Coils"/>
    </source>
</evidence>
<dbReference type="EMBL" id="JACNJD010000358">
    <property type="protein sequence ID" value="MBC8179199.1"/>
    <property type="molecule type" value="Genomic_DNA"/>
</dbReference>
<gene>
    <name evidence="2" type="ORF">H8E19_17495</name>
</gene>
<evidence type="ECO:0000313" key="3">
    <source>
        <dbReference type="Proteomes" id="UP000650524"/>
    </source>
</evidence>
<comment type="caution">
    <text evidence="2">The sequence shown here is derived from an EMBL/GenBank/DDBJ whole genome shotgun (WGS) entry which is preliminary data.</text>
</comment>
<keyword evidence="1" id="KW-0175">Coiled coil</keyword>